<dbReference type="Pfam" id="PF01738">
    <property type="entry name" value="DLH"/>
    <property type="match status" value="1"/>
</dbReference>
<dbReference type="Proteomes" id="UP000039046">
    <property type="component" value="Unassembled WGS sequence"/>
</dbReference>
<dbReference type="PANTHER" id="PTHR17630:SF105">
    <property type="entry name" value="DIENELACTONE HYDROLASE FAMILY PROTEIN (AFU_ORTHOLOGUE AFUA_4G08790)"/>
    <property type="match status" value="1"/>
</dbReference>
<dbReference type="EMBL" id="CDHN01000002">
    <property type="protein sequence ID" value="CEJ83793.1"/>
    <property type="molecule type" value="Genomic_DNA"/>
</dbReference>
<keyword evidence="3" id="KW-1185">Reference proteome</keyword>
<dbReference type="STRING" id="1531966.A0A0A1SY15"/>
<evidence type="ECO:0000313" key="2">
    <source>
        <dbReference type="EMBL" id="CEJ83793.1"/>
    </source>
</evidence>
<organism evidence="2 3">
    <name type="scientific">[Torrubiella] hemipterigena</name>
    <dbReference type="NCBI Taxonomy" id="1531966"/>
    <lineage>
        <taxon>Eukaryota</taxon>
        <taxon>Fungi</taxon>
        <taxon>Dikarya</taxon>
        <taxon>Ascomycota</taxon>
        <taxon>Pezizomycotina</taxon>
        <taxon>Sordariomycetes</taxon>
        <taxon>Hypocreomycetidae</taxon>
        <taxon>Hypocreales</taxon>
        <taxon>Clavicipitaceae</taxon>
        <taxon>Clavicipitaceae incertae sedis</taxon>
        <taxon>'Torrubiella' clade</taxon>
    </lineage>
</organism>
<dbReference type="OrthoDB" id="17560at2759"/>
<protein>
    <recommendedName>
        <fullName evidence="1">Dienelactone hydrolase domain-containing protein</fullName>
    </recommendedName>
</protein>
<dbReference type="GO" id="GO:0016787">
    <property type="term" value="F:hydrolase activity"/>
    <property type="evidence" value="ECO:0007669"/>
    <property type="project" value="InterPro"/>
</dbReference>
<gene>
    <name evidence="2" type="ORF">VHEMI03260</name>
</gene>
<feature type="domain" description="Dienelactone hydrolase" evidence="1">
    <location>
        <begin position="26"/>
        <end position="272"/>
    </location>
</feature>
<evidence type="ECO:0000313" key="3">
    <source>
        <dbReference type="Proteomes" id="UP000039046"/>
    </source>
</evidence>
<dbReference type="InterPro" id="IPR029058">
    <property type="entry name" value="AB_hydrolase_fold"/>
</dbReference>
<dbReference type="Gene3D" id="3.40.50.1820">
    <property type="entry name" value="alpha/beta hydrolase"/>
    <property type="match status" value="1"/>
</dbReference>
<dbReference type="InterPro" id="IPR002925">
    <property type="entry name" value="Dienelactn_hydro"/>
</dbReference>
<sequence>MSCPDCFRGSIHEGTPQGKITKLHGLDAYIAEPAAGKEVRGFLVFIPDAFGWKFGNNQLLCDNLAAKSSYKVIMPDFMIGYAAPLSVFDGMMAITDAKTSIFTKIYHGFSVASGIIPFLFVNRPGASYPRVVKFFTALRENEAKALPIGATGYCWGGKHVVLLAQGEKGPDGKPLLDAGFTAHPSMLAIPGDIEKVVRPVSFALAETDQQISPEQAIRLKSIIDAKDGDAAGEVEIIKGTGHGFAVRADMKYQDVAKQAAAAEDMCIHWLNKHFGVSN</sequence>
<proteinExistence type="predicted"/>
<dbReference type="HOGENOM" id="CLU_054590_2_3_1"/>
<reference evidence="2 3" key="1">
    <citation type="journal article" date="2015" name="Genome Announc.">
        <title>Draft Genome Sequence and Gene Annotation of the Entomopathogenic Fungus Verticillium hemipterigenum.</title>
        <authorList>
            <person name="Horn F."/>
            <person name="Habel A."/>
            <person name="Scharf D.H."/>
            <person name="Dworschak J."/>
            <person name="Brakhage A.A."/>
            <person name="Guthke R."/>
            <person name="Hertweck C."/>
            <person name="Linde J."/>
        </authorList>
    </citation>
    <scope>NUCLEOTIDE SEQUENCE [LARGE SCALE GENOMIC DNA]</scope>
</reference>
<name>A0A0A1SY15_9HYPO</name>
<dbReference type="AlphaFoldDB" id="A0A0A1SY15"/>
<evidence type="ECO:0000259" key="1">
    <source>
        <dbReference type="Pfam" id="PF01738"/>
    </source>
</evidence>
<dbReference type="PANTHER" id="PTHR17630">
    <property type="entry name" value="DIENELACTONE HYDROLASE"/>
    <property type="match status" value="1"/>
</dbReference>
<dbReference type="SUPFAM" id="SSF53474">
    <property type="entry name" value="alpha/beta-Hydrolases"/>
    <property type="match status" value="1"/>
</dbReference>
<accession>A0A0A1SY15</accession>